<gene>
    <name evidence="1" type="ORF">C2G38_2031484</name>
</gene>
<name>A0A397VT55_9GLOM</name>
<evidence type="ECO:0000313" key="2">
    <source>
        <dbReference type="Proteomes" id="UP000266673"/>
    </source>
</evidence>
<reference evidence="1 2" key="1">
    <citation type="submission" date="2018-06" db="EMBL/GenBank/DDBJ databases">
        <title>Comparative genomics reveals the genomic features of Rhizophagus irregularis, R. cerebriforme, R. diaphanum and Gigaspora rosea, and their symbiotic lifestyle signature.</title>
        <authorList>
            <person name="Morin E."/>
            <person name="San Clemente H."/>
            <person name="Chen E.C.H."/>
            <person name="De La Providencia I."/>
            <person name="Hainaut M."/>
            <person name="Kuo A."/>
            <person name="Kohler A."/>
            <person name="Murat C."/>
            <person name="Tang N."/>
            <person name="Roy S."/>
            <person name="Loubradou J."/>
            <person name="Henrissat B."/>
            <person name="Grigoriev I.V."/>
            <person name="Corradi N."/>
            <person name="Roux C."/>
            <person name="Martin F.M."/>
        </authorList>
    </citation>
    <scope>NUCLEOTIDE SEQUENCE [LARGE SCALE GENOMIC DNA]</scope>
    <source>
        <strain evidence="1 2">DAOM 194757</strain>
    </source>
</reference>
<keyword evidence="2" id="KW-1185">Reference proteome</keyword>
<dbReference type="EMBL" id="QKWP01000195">
    <property type="protein sequence ID" value="RIB24941.1"/>
    <property type="molecule type" value="Genomic_DNA"/>
</dbReference>
<dbReference type="AlphaFoldDB" id="A0A397VT55"/>
<organism evidence="1 2">
    <name type="scientific">Gigaspora rosea</name>
    <dbReference type="NCBI Taxonomy" id="44941"/>
    <lineage>
        <taxon>Eukaryota</taxon>
        <taxon>Fungi</taxon>
        <taxon>Fungi incertae sedis</taxon>
        <taxon>Mucoromycota</taxon>
        <taxon>Glomeromycotina</taxon>
        <taxon>Glomeromycetes</taxon>
        <taxon>Diversisporales</taxon>
        <taxon>Gigasporaceae</taxon>
        <taxon>Gigaspora</taxon>
    </lineage>
</organism>
<evidence type="ECO:0000313" key="1">
    <source>
        <dbReference type="EMBL" id="RIB24941.1"/>
    </source>
</evidence>
<comment type="caution">
    <text evidence="1">The sequence shown here is derived from an EMBL/GenBank/DDBJ whole genome shotgun (WGS) entry which is preliminary data.</text>
</comment>
<dbReference type="Proteomes" id="UP000266673">
    <property type="component" value="Unassembled WGS sequence"/>
</dbReference>
<sequence>MTPPVSPLKNLNMENERIVKKITLNPHVVYYIIWIKQQDGQVEIRVDHAIEAIEKRNSPQPRPQPKCKDQTMYEINACMINTCQCARISGIQARIKTGLEVMGHTSGMYNFGYCYNEGIGQKE</sequence>
<proteinExistence type="predicted"/>
<accession>A0A397VT55</accession>
<protein>
    <submittedName>
        <fullName evidence="1">Uncharacterized protein</fullName>
    </submittedName>
</protein>